<dbReference type="Proteomes" id="UP000002318">
    <property type="component" value="Chromosome"/>
</dbReference>
<dbReference type="HOGENOM" id="CLU_879723_0_0_12"/>
<name>E1R1C0_SEDSS</name>
<dbReference type="RefSeq" id="WP_013254525.1">
    <property type="nucleotide sequence ID" value="NC_014364.1"/>
</dbReference>
<accession>E1R1C0</accession>
<evidence type="ECO:0000313" key="2">
    <source>
        <dbReference type="Proteomes" id="UP000002318"/>
    </source>
</evidence>
<gene>
    <name evidence="1" type="ordered locus">Spirs_1935</name>
</gene>
<dbReference type="KEGG" id="ssm:Spirs_1935"/>
<evidence type="ECO:0000313" key="1">
    <source>
        <dbReference type="EMBL" id="ADK81061.1"/>
    </source>
</evidence>
<dbReference type="STRING" id="573413.Spirs_1935"/>
<protein>
    <submittedName>
        <fullName evidence="1">Uncharacterized protein</fullName>
    </submittedName>
</protein>
<sequence length="316" mass="35697">MTDRNSQFGGGLLSAAELKKREVFFKKADSSFNNSVQAVPKTIDAPAPLFDRFIESFRVEKGALLLLDQDTTSLVHVASCGYDVTTIRRLRFPLHDYDLERPQVYRTSQLTQFRPYFSIREFSMLDRILLIPGRVKAALFALILITEGDDYLFTVPPSFPSHFLKGIEDSSFFFSDGEEHIHSHEEANDIVTALTEKHESVSVALIECSQLLEFLKERNENADPFALLHRGVTFTRGQLTESFPDSQVMELAEAHILVLMPSIAQQRLGTVIHQATIALRSRFGPLREVPPLPFSTAQLPDDGLSVRELFPEIDQK</sequence>
<dbReference type="AlphaFoldDB" id="E1R1C0"/>
<reference evidence="1 2" key="1">
    <citation type="journal article" date="2010" name="Stand. Genomic Sci.">
        <title>Complete genome sequence of Spirochaeta smaragdinae type strain (SEBR 4228).</title>
        <authorList>
            <person name="Mavromatis K."/>
            <person name="Yasawong M."/>
            <person name="Chertkov O."/>
            <person name="Lapidus A."/>
            <person name="Lucas S."/>
            <person name="Nolan M."/>
            <person name="Del Rio T.G."/>
            <person name="Tice H."/>
            <person name="Cheng J.F."/>
            <person name="Pitluck S."/>
            <person name="Liolios K."/>
            <person name="Ivanova N."/>
            <person name="Tapia R."/>
            <person name="Han C."/>
            <person name="Bruce D."/>
            <person name="Goodwin L."/>
            <person name="Pati A."/>
            <person name="Chen A."/>
            <person name="Palaniappan K."/>
            <person name="Land M."/>
            <person name="Hauser L."/>
            <person name="Chang Y.J."/>
            <person name="Jeffries C.D."/>
            <person name="Detter J.C."/>
            <person name="Rohde M."/>
            <person name="Brambilla E."/>
            <person name="Spring S."/>
            <person name="Goker M."/>
            <person name="Sikorski J."/>
            <person name="Woyke T."/>
            <person name="Bristow J."/>
            <person name="Eisen J.A."/>
            <person name="Markowitz V."/>
            <person name="Hugenholtz P."/>
            <person name="Klenk H.P."/>
            <person name="Kyrpides N.C."/>
        </authorList>
    </citation>
    <scope>NUCLEOTIDE SEQUENCE [LARGE SCALE GENOMIC DNA]</scope>
    <source>
        <strain evidence="2">DSM 11293 / JCM 15392 / SEBR 4228</strain>
    </source>
</reference>
<organism evidence="1 2">
    <name type="scientific">Sediminispirochaeta smaragdinae (strain DSM 11293 / JCM 15392 / SEBR 4228)</name>
    <name type="common">Spirochaeta smaragdinae</name>
    <dbReference type="NCBI Taxonomy" id="573413"/>
    <lineage>
        <taxon>Bacteria</taxon>
        <taxon>Pseudomonadati</taxon>
        <taxon>Spirochaetota</taxon>
        <taxon>Spirochaetia</taxon>
        <taxon>Spirochaetales</taxon>
        <taxon>Spirochaetaceae</taxon>
        <taxon>Sediminispirochaeta</taxon>
    </lineage>
</organism>
<proteinExistence type="predicted"/>
<dbReference type="EMBL" id="CP002116">
    <property type="protein sequence ID" value="ADK81061.1"/>
    <property type="molecule type" value="Genomic_DNA"/>
</dbReference>
<keyword evidence="2" id="KW-1185">Reference proteome</keyword>
<dbReference type="OrthoDB" id="9823785at2"/>